<dbReference type="GO" id="GO:0005739">
    <property type="term" value="C:mitochondrion"/>
    <property type="evidence" value="ECO:0007669"/>
    <property type="project" value="UniProtKB-ARBA"/>
</dbReference>
<sequence>MAKDTLSKYLKSGLPYKEFRFILRITQLMPRRIPDYPDAYAEWNAISSFGSIISVVATVLFGYIIYDLFINGKPVANSPWEMPEYFESMIDLRENREIVSEAAESLEWAMKSPAEYHAFEEVPTEFEK</sequence>
<name>A0AAV5AWB5_9AGAM</name>
<keyword evidence="1" id="KW-1133">Transmembrane helix</keyword>
<dbReference type="GO" id="GO:0004129">
    <property type="term" value="F:cytochrome-c oxidase activity"/>
    <property type="evidence" value="ECO:0007669"/>
    <property type="project" value="InterPro"/>
</dbReference>
<comment type="caution">
    <text evidence="2">The sequence shown here is derived from an EMBL/GenBank/DDBJ whole genome shotgun (WGS) entry which is preliminary data.</text>
</comment>
<evidence type="ECO:0000313" key="2">
    <source>
        <dbReference type="EMBL" id="GJJ16195.1"/>
    </source>
</evidence>
<reference evidence="2" key="1">
    <citation type="submission" date="2021-10" db="EMBL/GenBank/DDBJ databases">
        <title>De novo Genome Assembly of Clathrus columnatus (Basidiomycota, Fungi) Using Illumina and Nanopore Sequence Data.</title>
        <authorList>
            <person name="Ogiso-Tanaka E."/>
            <person name="Itagaki H."/>
            <person name="Hosoya T."/>
            <person name="Hosaka K."/>
        </authorList>
    </citation>
    <scope>NUCLEOTIDE SEQUENCE</scope>
    <source>
        <strain evidence="2">MO-923</strain>
    </source>
</reference>
<evidence type="ECO:0000313" key="3">
    <source>
        <dbReference type="Proteomes" id="UP001050691"/>
    </source>
</evidence>
<dbReference type="GO" id="GO:0020037">
    <property type="term" value="F:heme binding"/>
    <property type="evidence" value="ECO:0007669"/>
    <property type="project" value="InterPro"/>
</dbReference>
<dbReference type="InterPro" id="IPR036927">
    <property type="entry name" value="Cyt_c_oxase-like_su1_sf"/>
</dbReference>
<feature type="transmembrane region" description="Helical" evidence="1">
    <location>
        <begin position="45"/>
        <end position="66"/>
    </location>
</feature>
<keyword evidence="3" id="KW-1185">Reference proteome</keyword>
<dbReference type="Gene3D" id="1.20.210.10">
    <property type="entry name" value="Cytochrome c oxidase-like, subunit I domain"/>
    <property type="match status" value="1"/>
</dbReference>
<dbReference type="AlphaFoldDB" id="A0AAV5AWB5"/>
<protein>
    <submittedName>
        <fullName evidence="2">Uncharacterized protein</fullName>
    </submittedName>
</protein>
<accession>A0AAV5AWB5</accession>
<dbReference type="GO" id="GO:0015990">
    <property type="term" value="P:electron transport coupled proton transport"/>
    <property type="evidence" value="ECO:0007669"/>
    <property type="project" value="TreeGrafter"/>
</dbReference>
<keyword evidence="1" id="KW-0472">Membrane</keyword>
<dbReference type="PANTHER" id="PTHR10422">
    <property type="entry name" value="CYTOCHROME C OXIDASE SUBUNIT 1"/>
    <property type="match status" value="1"/>
</dbReference>
<dbReference type="GO" id="GO:0016020">
    <property type="term" value="C:membrane"/>
    <property type="evidence" value="ECO:0007669"/>
    <property type="project" value="InterPro"/>
</dbReference>
<dbReference type="EMBL" id="BPWL01000014">
    <property type="protein sequence ID" value="GJJ16195.1"/>
    <property type="molecule type" value="Genomic_DNA"/>
</dbReference>
<proteinExistence type="predicted"/>
<gene>
    <name evidence="2" type="ORF">Clacol_010475</name>
</gene>
<dbReference type="InterPro" id="IPR000883">
    <property type="entry name" value="Cyt_C_Oxase_1"/>
</dbReference>
<dbReference type="GO" id="GO:0006123">
    <property type="term" value="P:mitochondrial electron transport, cytochrome c to oxygen"/>
    <property type="evidence" value="ECO:0007669"/>
    <property type="project" value="TreeGrafter"/>
</dbReference>
<evidence type="ECO:0000256" key="1">
    <source>
        <dbReference type="SAM" id="Phobius"/>
    </source>
</evidence>
<dbReference type="SUPFAM" id="SSF81442">
    <property type="entry name" value="Cytochrome c oxidase subunit I-like"/>
    <property type="match status" value="1"/>
</dbReference>
<dbReference type="Proteomes" id="UP001050691">
    <property type="component" value="Unassembled WGS sequence"/>
</dbReference>
<organism evidence="2 3">
    <name type="scientific">Clathrus columnatus</name>
    <dbReference type="NCBI Taxonomy" id="1419009"/>
    <lineage>
        <taxon>Eukaryota</taxon>
        <taxon>Fungi</taxon>
        <taxon>Dikarya</taxon>
        <taxon>Basidiomycota</taxon>
        <taxon>Agaricomycotina</taxon>
        <taxon>Agaricomycetes</taxon>
        <taxon>Phallomycetidae</taxon>
        <taxon>Phallales</taxon>
        <taxon>Clathraceae</taxon>
        <taxon>Clathrus</taxon>
    </lineage>
</organism>
<keyword evidence="1" id="KW-0812">Transmembrane</keyword>
<dbReference type="PANTHER" id="PTHR10422:SF18">
    <property type="entry name" value="CYTOCHROME C OXIDASE SUBUNIT 1"/>
    <property type="match status" value="1"/>
</dbReference>